<feature type="compositionally biased region" description="Polar residues" evidence="1">
    <location>
        <begin position="23"/>
        <end position="32"/>
    </location>
</feature>
<evidence type="ECO:0000313" key="2">
    <source>
        <dbReference type="EMBL" id="EKX49001.1"/>
    </source>
</evidence>
<name>L1JKH4_GUITC</name>
<feature type="non-terminal residue" evidence="2">
    <location>
        <position position="65"/>
    </location>
</feature>
<feature type="region of interest" description="Disordered" evidence="1">
    <location>
        <begin position="1"/>
        <end position="65"/>
    </location>
</feature>
<organism evidence="2">
    <name type="scientific">Guillardia theta (strain CCMP2712)</name>
    <name type="common">Cryptophyte</name>
    <dbReference type="NCBI Taxonomy" id="905079"/>
    <lineage>
        <taxon>Eukaryota</taxon>
        <taxon>Cryptophyceae</taxon>
        <taxon>Pyrenomonadales</taxon>
        <taxon>Geminigeraceae</taxon>
        <taxon>Guillardia</taxon>
    </lineage>
</organism>
<dbReference type="AlphaFoldDB" id="L1JKH4"/>
<dbReference type="HOGENOM" id="CLU_2856821_0_0_1"/>
<gene>
    <name evidence="2" type="ORF">GUITHDRAFT_151579</name>
</gene>
<feature type="compositionally biased region" description="Low complexity" evidence="1">
    <location>
        <begin position="1"/>
        <end position="20"/>
    </location>
</feature>
<evidence type="ECO:0000256" key="1">
    <source>
        <dbReference type="SAM" id="MobiDB-lite"/>
    </source>
</evidence>
<reference evidence="2" key="1">
    <citation type="journal article" date="2012" name="Nature">
        <title>Algal genomes reveal evolutionary mosaicism and the fate of nucleomorphs.</title>
        <authorList>
            <consortium name="DOE Joint Genome Institute"/>
            <person name="Curtis B.A."/>
            <person name="Tanifuji G."/>
            <person name="Burki F."/>
            <person name="Gruber A."/>
            <person name="Irimia M."/>
            <person name="Maruyama S."/>
            <person name="Arias M.C."/>
            <person name="Ball S.G."/>
            <person name="Gile G.H."/>
            <person name="Hirakawa Y."/>
            <person name="Hopkins J.F."/>
            <person name="Kuo A."/>
            <person name="Rensing S.A."/>
            <person name="Schmutz J."/>
            <person name="Symeonidi A."/>
            <person name="Elias M."/>
            <person name="Eveleigh R.J."/>
            <person name="Herman E.K."/>
            <person name="Klute M.J."/>
            <person name="Nakayama T."/>
            <person name="Obornik M."/>
            <person name="Reyes-Prieto A."/>
            <person name="Armbrust E.V."/>
            <person name="Aves S.J."/>
            <person name="Beiko R.G."/>
            <person name="Coutinho P."/>
            <person name="Dacks J.B."/>
            <person name="Durnford D.G."/>
            <person name="Fast N.M."/>
            <person name="Green B.R."/>
            <person name="Grisdale C.J."/>
            <person name="Hempel F."/>
            <person name="Henrissat B."/>
            <person name="Hoppner M.P."/>
            <person name="Ishida K."/>
            <person name="Kim E."/>
            <person name="Koreny L."/>
            <person name="Kroth P.G."/>
            <person name="Liu Y."/>
            <person name="Malik S.B."/>
            <person name="Maier U.G."/>
            <person name="McRose D."/>
            <person name="Mock T."/>
            <person name="Neilson J.A."/>
            <person name="Onodera N.T."/>
            <person name="Poole A.M."/>
            <person name="Pritham E.J."/>
            <person name="Richards T.A."/>
            <person name="Rocap G."/>
            <person name="Roy S.W."/>
            <person name="Sarai C."/>
            <person name="Schaack S."/>
            <person name="Shirato S."/>
            <person name="Slamovits C.H."/>
            <person name="Spencer D.F."/>
            <person name="Suzuki S."/>
            <person name="Worden A.Z."/>
            <person name="Zauner S."/>
            <person name="Barry K."/>
            <person name="Bell C."/>
            <person name="Bharti A.K."/>
            <person name="Crow J.A."/>
            <person name="Grimwood J."/>
            <person name="Kramer R."/>
            <person name="Lindquist E."/>
            <person name="Lucas S."/>
            <person name="Salamov A."/>
            <person name="McFadden G.I."/>
            <person name="Lane C.E."/>
            <person name="Keeling P.J."/>
            <person name="Gray M.W."/>
            <person name="Grigoriev I.V."/>
            <person name="Archibald J.M."/>
        </authorList>
    </citation>
    <scope>NUCLEOTIDE SEQUENCE</scope>
    <source>
        <strain evidence="2">CCMP2712</strain>
    </source>
</reference>
<dbReference type="PaxDb" id="55529-EKX49001"/>
<sequence length="65" mass="7040">DLNSLGGSPGALSGLVGVGAQLENRQNRTQGSLLRRRRQSARDKLEEIESKRKEDANSMSSMLGL</sequence>
<dbReference type="KEGG" id="gtt:GUITHDRAFT_151579"/>
<protein>
    <submittedName>
        <fullName evidence="2">Uncharacterized protein</fullName>
    </submittedName>
</protein>
<proteinExistence type="predicted"/>
<feature type="compositionally biased region" description="Basic and acidic residues" evidence="1">
    <location>
        <begin position="40"/>
        <end position="56"/>
    </location>
</feature>
<accession>L1JKH4</accession>
<dbReference type="RefSeq" id="XP_005835981.1">
    <property type="nucleotide sequence ID" value="XM_005835924.1"/>
</dbReference>
<dbReference type="EMBL" id="JH992983">
    <property type="protein sequence ID" value="EKX49001.1"/>
    <property type="molecule type" value="Genomic_DNA"/>
</dbReference>
<dbReference type="GeneID" id="17305754"/>